<feature type="region of interest" description="Disordered" evidence="1">
    <location>
        <begin position="1"/>
        <end position="31"/>
    </location>
</feature>
<gene>
    <name evidence="2" type="ORF">SAMN04488121_101752</name>
</gene>
<evidence type="ECO:0000313" key="2">
    <source>
        <dbReference type="EMBL" id="SDF08848.1"/>
    </source>
</evidence>
<proteinExistence type="predicted"/>
<dbReference type="RefSeq" id="WP_089828873.1">
    <property type="nucleotide sequence ID" value="NZ_FNBN01000001.1"/>
</dbReference>
<evidence type="ECO:0000313" key="3">
    <source>
        <dbReference type="Proteomes" id="UP000199045"/>
    </source>
</evidence>
<dbReference type="OrthoDB" id="676582at2"/>
<evidence type="ECO:0000256" key="1">
    <source>
        <dbReference type="SAM" id="MobiDB-lite"/>
    </source>
</evidence>
<name>A0A1G7I8E5_CHIFI</name>
<feature type="compositionally biased region" description="Polar residues" evidence="1">
    <location>
        <begin position="18"/>
        <end position="27"/>
    </location>
</feature>
<organism evidence="2 3">
    <name type="scientific">Chitinophaga filiformis</name>
    <name type="common">Myxococcus filiformis</name>
    <name type="synonym">Flexibacter filiformis</name>
    <dbReference type="NCBI Taxonomy" id="104663"/>
    <lineage>
        <taxon>Bacteria</taxon>
        <taxon>Pseudomonadati</taxon>
        <taxon>Bacteroidota</taxon>
        <taxon>Chitinophagia</taxon>
        <taxon>Chitinophagales</taxon>
        <taxon>Chitinophagaceae</taxon>
        <taxon>Chitinophaga</taxon>
    </lineage>
</organism>
<feature type="region of interest" description="Disordered" evidence="1">
    <location>
        <begin position="60"/>
        <end position="80"/>
    </location>
</feature>
<dbReference type="EMBL" id="FNBN01000001">
    <property type="protein sequence ID" value="SDF08848.1"/>
    <property type="molecule type" value="Genomic_DNA"/>
</dbReference>
<sequence length="80" mass="8763">MSFSHNTGSVEIKPQPNAGESQDSNEQIPDKIVIPDECGDSMWDEVLAQYPDLTTIVGKPTVTKSDQASSDEIENNQIIK</sequence>
<dbReference type="STRING" id="104663.SAMN04488121_101752"/>
<accession>A0A1G7I8E5</accession>
<dbReference type="AlphaFoldDB" id="A0A1G7I8E5"/>
<protein>
    <submittedName>
        <fullName evidence="2">Uncharacterized protein</fullName>
    </submittedName>
</protein>
<dbReference type="Proteomes" id="UP000199045">
    <property type="component" value="Unassembled WGS sequence"/>
</dbReference>
<reference evidence="2 3" key="1">
    <citation type="submission" date="2016-10" db="EMBL/GenBank/DDBJ databases">
        <authorList>
            <person name="de Groot N.N."/>
        </authorList>
    </citation>
    <scope>NUCLEOTIDE SEQUENCE [LARGE SCALE GENOMIC DNA]</scope>
    <source>
        <strain evidence="2 3">DSM 527</strain>
    </source>
</reference>